<dbReference type="Proteomes" id="UP000095358">
    <property type="component" value="Unassembled WGS sequence"/>
</dbReference>
<evidence type="ECO:0000256" key="6">
    <source>
        <dbReference type="ARBA" id="ARBA00023010"/>
    </source>
</evidence>
<dbReference type="GO" id="GO:0015031">
    <property type="term" value="P:protein transport"/>
    <property type="evidence" value="ECO:0007669"/>
    <property type="project" value="UniProtKB-KW"/>
</dbReference>
<evidence type="ECO:0000313" key="13">
    <source>
        <dbReference type="Proteomes" id="UP000095358"/>
    </source>
</evidence>
<dbReference type="OrthoDB" id="3972065at2759"/>
<proteinExistence type="inferred from homology"/>
<keyword evidence="11" id="KW-0175">Coiled coil</keyword>
<evidence type="ECO:0000256" key="9">
    <source>
        <dbReference type="ARBA" id="ARBA00026227"/>
    </source>
</evidence>
<dbReference type="Gene3D" id="1.25.40.510">
    <property type="entry name" value="GLE1-like"/>
    <property type="match status" value="1"/>
</dbReference>
<gene>
    <name evidence="12" type="ORF">AWRI3580_g3656</name>
</gene>
<reference evidence="13" key="1">
    <citation type="journal article" date="2016" name="Genome Announc.">
        <title>Genome sequences of three species of Hanseniaspora isolated from spontaneous wine fermentations.</title>
        <authorList>
            <person name="Sternes P.R."/>
            <person name="Lee D."/>
            <person name="Kutyna D.R."/>
            <person name="Borneman A.R."/>
        </authorList>
    </citation>
    <scope>NUCLEOTIDE SEQUENCE [LARGE SCALE GENOMIC DNA]</scope>
    <source>
        <strain evidence="13">AWRI3580</strain>
    </source>
</reference>
<evidence type="ECO:0000256" key="1">
    <source>
        <dbReference type="ARBA" id="ARBA00004567"/>
    </source>
</evidence>
<sequence length="428" mass="50116">MASNIIDKYYHYQNKNSTLLLKNKVKKSSNVVKKKTSSYQEFKNEQLIKDIELNLIPSLKVISIVSKKMHKEVADFNLEKEKYESSMKKYNDAIKKELEKQRIIQEKKQKEEELKKQQEEEKEKELIASKEKERLEKLKESAKFMYSSVRVIEEFETNKKRINEIEETIKNPVENSADLKHVYAQRRLINPTFGQLTNSRRQLIELTTKVTGYINQTKVQPLAYQWILNFTAKALCKQAELECRVKPEMAIPLAEMAHLLNVQFPELIPNFLIPRLIKKCPVIIGYMSNDKKEMGFKVKDPQNPEMKAVYLERMDGLLAFYSMLCKTQNTNNISLDLIWKMISRWANRNIKSLDGDLVFGSLVSVLECCGNEFDQRYGKQANKLINIFLVGDFKKEYSSLVNWKRLMIMVEDKMASGRYKSFQGLLND</sequence>
<dbReference type="EMBL" id="LPNN01000009">
    <property type="protein sequence ID" value="OEJ82723.1"/>
    <property type="molecule type" value="Genomic_DNA"/>
</dbReference>
<dbReference type="PANTHER" id="PTHR12960">
    <property type="entry name" value="GLE-1-RELATED"/>
    <property type="match status" value="1"/>
</dbReference>
<name>A0A1E5R865_HANUV</name>
<dbReference type="GO" id="GO:0031369">
    <property type="term" value="F:translation initiation factor binding"/>
    <property type="evidence" value="ECO:0007669"/>
    <property type="project" value="TreeGrafter"/>
</dbReference>
<comment type="similarity">
    <text evidence="2">Belongs to the GLE1 family.</text>
</comment>
<keyword evidence="6" id="KW-0811">Translocation</keyword>
<evidence type="ECO:0000256" key="5">
    <source>
        <dbReference type="ARBA" id="ARBA00022927"/>
    </source>
</evidence>
<keyword evidence="7" id="KW-0906">Nuclear pore complex</keyword>
<keyword evidence="8" id="KW-0539">Nucleus</keyword>
<evidence type="ECO:0000256" key="8">
    <source>
        <dbReference type="ARBA" id="ARBA00023242"/>
    </source>
</evidence>
<keyword evidence="5" id="KW-0653">Protein transport</keyword>
<comment type="subcellular location">
    <subcellularLocation>
        <location evidence="1">Nucleus</location>
        <location evidence="1">Nuclear pore complex</location>
    </subcellularLocation>
</comment>
<keyword evidence="13" id="KW-1185">Reference proteome</keyword>
<dbReference type="AlphaFoldDB" id="A0A1E5R865"/>
<evidence type="ECO:0000256" key="11">
    <source>
        <dbReference type="SAM" id="Coils"/>
    </source>
</evidence>
<dbReference type="InterPro" id="IPR038506">
    <property type="entry name" value="GLE1-like_sf"/>
</dbReference>
<keyword evidence="4" id="KW-0509">mRNA transport</keyword>
<dbReference type="PANTHER" id="PTHR12960:SF0">
    <property type="entry name" value="MRNA EXPORT FACTOR GLE1"/>
    <property type="match status" value="1"/>
</dbReference>
<protein>
    <recommendedName>
        <fullName evidence="9">mRNA export factor GLE1</fullName>
    </recommendedName>
    <alternativeName>
        <fullName evidence="10">Nucleoporin GLE1</fullName>
    </alternativeName>
</protein>
<dbReference type="Pfam" id="PF07817">
    <property type="entry name" value="GLE1"/>
    <property type="match status" value="1"/>
</dbReference>
<dbReference type="GO" id="GO:0016973">
    <property type="term" value="P:poly(A)+ mRNA export from nucleus"/>
    <property type="evidence" value="ECO:0007669"/>
    <property type="project" value="InterPro"/>
</dbReference>
<dbReference type="GO" id="GO:0005737">
    <property type="term" value="C:cytoplasm"/>
    <property type="evidence" value="ECO:0007669"/>
    <property type="project" value="TreeGrafter"/>
</dbReference>
<accession>A0A1E5R865</accession>
<organism evidence="12 13">
    <name type="scientific">Hanseniaspora uvarum</name>
    <name type="common">Yeast</name>
    <name type="synonym">Kloeckera apiculata</name>
    <dbReference type="NCBI Taxonomy" id="29833"/>
    <lineage>
        <taxon>Eukaryota</taxon>
        <taxon>Fungi</taxon>
        <taxon>Dikarya</taxon>
        <taxon>Ascomycota</taxon>
        <taxon>Saccharomycotina</taxon>
        <taxon>Saccharomycetes</taxon>
        <taxon>Saccharomycodales</taxon>
        <taxon>Saccharomycodaceae</taxon>
        <taxon>Hanseniaspora</taxon>
    </lineage>
</organism>
<dbReference type="GO" id="GO:0005543">
    <property type="term" value="F:phospholipid binding"/>
    <property type="evidence" value="ECO:0007669"/>
    <property type="project" value="TreeGrafter"/>
</dbReference>
<comment type="caution">
    <text evidence="12">The sequence shown here is derived from an EMBL/GenBank/DDBJ whole genome shotgun (WGS) entry which is preliminary data.</text>
</comment>
<dbReference type="GO" id="GO:0044614">
    <property type="term" value="C:nuclear pore cytoplasmic filaments"/>
    <property type="evidence" value="ECO:0007669"/>
    <property type="project" value="TreeGrafter"/>
</dbReference>
<evidence type="ECO:0000256" key="3">
    <source>
        <dbReference type="ARBA" id="ARBA00022448"/>
    </source>
</evidence>
<evidence type="ECO:0000313" key="12">
    <source>
        <dbReference type="EMBL" id="OEJ82723.1"/>
    </source>
</evidence>
<feature type="coiled-coil region" evidence="11">
    <location>
        <begin position="73"/>
        <end position="136"/>
    </location>
</feature>
<dbReference type="GO" id="GO:0000822">
    <property type="term" value="F:inositol hexakisphosphate binding"/>
    <property type="evidence" value="ECO:0007669"/>
    <property type="project" value="TreeGrafter"/>
</dbReference>
<dbReference type="InterPro" id="IPR012476">
    <property type="entry name" value="GLE1"/>
</dbReference>
<evidence type="ECO:0000256" key="2">
    <source>
        <dbReference type="ARBA" id="ARBA00011056"/>
    </source>
</evidence>
<dbReference type="VEuPathDB" id="FungiDB:AWRI3580_g3656"/>
<evidence type="ECO:0000256" key="10">
    <source>
        <dbReference type="ARBA" id="ARBA00029983"/>
    </source>
</evidence>
<evidence type="ECO:0000256" key="7">
    <source>
        <dbReference type="ARBA" id="ARBA00023132"/>
    </source>
</evidence>
<dbReference type="STRING" id="29833.A0A1E5R865"/>
<evidence type="ECO:0000256" key="4">
    <source>
        <dbReference type="ARBA" id="ARBA00022816"/>
    </source>
</evidence>
<keyword evidence="3" id="KW-0813">Transport</keyword>